<evidence type="ECO:0000313" key="1">
    <source>
        <dbReference type="EMBL" id="TQM68817.1"/>
    </source>
</evidence>
<dbReference type="AlphaFoldDB" id="A0A543IE03"/>
<name>A0A543IE03_9ACTN</name>
<keyword evidence="2" id="KW-1185">Reference proteome</keyword>
<organism evidence="1 2">
    <name type="scientific">Actinomadura hallensis</name>
    <dbReference type="NCBI Taxonomy" id="337895"/>
    <lineage>
        <taxon>Bacteria</taxon>
        <taxon>Bacillati</taxon>
        <taxon>Actinomycetota</taxon>
        <taxon>Actinomycetes</taxon>
        <taxon>Streptosporangiales</taxon>
        <taxon>Thermomonosporaceae</taxon>
        <taxon>Actinomadura</taxon>
    </lineage>
</organism>
<sequence length="41" mass="4219">MVYLLLREPASRSVAAIMVAADTLAPAGHLALRDQRGVGAG</sequence>
<comment type="caution">
    <text evidence="1">The sequence shown here is derived from an EMBL/GenBank/DDBJ whole genome shotgun (WGS) entry which is preliminary data.</text>
</comment>
<dbReference type="EMBL" id="VFPO01000001">
    <property type="protein sequence ID" value="TQM68817.1"/>
    <property type="molecule type" value="Genomic_DNA"/>
</dbReference>
<proteinExistence type="predicted"/>
<accession>A0A543IE03</accession>
<dbReference type="Proteomes" id="UP000316706">
    <property type="component" value="Unassembled WGS sequence"/>
</dbReference>
<evidence type="ECO:0000313" key="2">
    <source>
        <dbReference type="Proteomes" id="UP000316706"/>
    </source>
</evidence>
<gene>
    <name evidence="1" type="ORF">FHX41_2485</name>
</gene>
<protein>
    <submittedName>
        <fullName evidence="1">Uncharacterized protein</fullName>
    </submittedName>
</protein>
<reference evidence="1 2" key="1">
    <citation type="submission" date="2019-06" db="EMBL/GenBank/DDBJ databases">
        <title>Sequencing the genomes of 1000 actinobacteria strains.</title>
        <authorList>
            <person name="Klenk H.-P."/>
        </authorList>
    </citation>
    <scope>NUCLEOTIDE SEQUENCE [LARGE SCALE GENOMIC DNA]</scope>
    <source>
        <strain evidence="1 2">DSM 45043</strain>
    </source>
</reference>